<dbReference type="Pfam" id="PF13563">
    <property type="entry name" value="2_5_RNA_ligase2"/>
    <property type="match status" value="1"/>
</dbReference>
<reference evidence="2" key="1">
    <citation type="journal article" date="2019" name="Int. J. Syst. Evol. Microbiol.">
        <title>The Global Catalogue of Microorganisms (GCM) 10K type strain sequencing project: providing services to taxonomists for standard genome sequencing and annotation.</title>
        <authorList>
            <consortium name="The Broad Institute Genomics Platform"/>
            <consortium name="The Broad Institute Genome Sequencing Center for Infectious Disease"/>
            <person name="Wu L."/>
            <person name="Ma J."/>
        </authorList>
    </citation>
    <scope>NUCLEOTIDE SEQUENCE [LARGE SCALE GENOMIC DNA]</scope>
    <source>
        <strain evidence="2">CCM 8937</strain>
    </source>
</reference>
<dbReference type="GO" id="GO:0016874">
    <property type="term" value="F:ligase activity"/>
    <property type="evidence" value="ECO:0007669"/>
    <property type="project" value="UniProtKB-KW"/>
</dbReference>
<sequence>MNQTYSILIFPKLQQIQQVTEIRQVYDPLATKIRPHISLVFPFTPIDLTATALIRLVNDQLADTTSFKVELAKISWQPDYHLYWELTAGHQRVQQLHDQLYAGVLAPYEQKQYQYQSHVTLGHLSSVAASKLNQSTLIQKLKRQLEPEPVLIDQIAIEAIQPDESSKVIAEINLK</sequence>
<protein>
    <submittedName>
        <fullName evidence="1">2'-5' RNA ligase family protein</fullName>
    </submittedName>
</protein>
<dbReference type="SUPFAM" id="SSF55144">
    <property type="entry name" value="LigT-like"/>
    <property type="match status" value="1"/>
</dbReference>
<dbReference type="RefSeq" id="WP_125648517.1">
    <property type="nucleotide sequence ID" value="NZ_JBHTOH010000093.1"/>
</dbReference>
<comment type="caution">
    <text evidence="1">The sequence shown here is derived from an EMBL/GenBank/DDBJ whole genome shotgun (WGS) entry which is preliminary data.</text>
</comment>
<dbReference type="InterPro" id="IPR050580">
    <property type="entry name" value="2H_phosphoesterase_YjcG-like"/>
</dbReference>
<organism evidence="1 2">
    <name type="scientific">Lapidilactobacillus gannanensis</name>
    <dbReference type="NCBI Taxonomy" id="2486002"/>
    <lineage>
        <taxon>Bacteria</taxon>
        <taxon>Bacillati</taxon>
        <taxon>Bacillota</taxon>
        <taxon>Bacilli</taxon>
        <taxon>Lactobacillales</taxon>
        <taxon>Lactobacillaceae</taxon>
        <taxon>Lapidilactobacillus</taxon>
    </lineage>
</organism>
<dbReference type="Gene3D" id="3.90.1140.10">
    <property type="entry name" value="Cyclic phosphodiesterase"/>
    <property type="match status" value="1"/>
</dbReference>
<dbReference type="PANTHER" id="PTHR40037:SF1">
    <property type="entry name" value="PHOSPHOESTERASE SAOUHSC_00951-RELATED"/>
    <property type="match status" value="1"/>
</dbReference>
<name>A0ABW4BRF6_9LACO</name>
<evidence type="ECO:0000313" key="2">
    <source>
        <dbReference type="Proteomes" id="UP001597191"/>
    </source>
</evidence>
<keyword evidence="2" id="KW-1185">Reference proteome</keyword>
<dbReference type="InterPro" id="IPR009097">
    <property type="entry name" value="Cyclic_Pdiesterase"/>
</dbReference>
<proteinExistence type="predicted"/>
<dbReference type="PANTHER" id="PTHR40037">
    <property type="entry name" value="PHOSPHOESTERASE YJCG-RELATED"/>
    <property type="match status" value="1"/>
</dbReference>
<evidence type="ECO:0000313" key="1">
    <source>
        <dbReference type="EMBL" id="MFD1412075.1"/>
    </source>
</evidence>
<dbReference type="EMBL" id="JBHTOH010000093">
    <property type="protein sequence ID" value="MFD1412075.1"/>
    <property type="molecule type" value="Genomic_DNA"/>
</dbReference>
<dbReference type="Proteomes" id="UP001597191">
    <property type="component" value="Unassembled WGS sequence"/>
</dbReference>
<accession>A0ABW4BRF6</accession>
<gene>
    <name evidence="1" type="ORF">ACFQ4R_10840</name>
</gene>
<keyword evidence="1" id="KW-0436">Ligase</keyword>